<evidence type="ECO:0000256" key="2">
    <source>
        <dbReference type="ARBA" id="ARBA00023004"/>
    </source>
</evidence>
<dbReference type="Gene3D" id="3.30.2020.30">
    <property type="match status" value="1"/>
</dbReference>
<protein>
    <recommendedName>
        <fullName evidence="3">Gamma-butyrobetaine hydroxylase-like N-terminal domain-containing protein</fullName>
    </recommendedName>
</protein>
<organism evidence="4">
    <name type="scientific">marine metagenome</name>
    <dbReference type="NCBI Taxonomy" id="408172"/>
    <lineage>
        <taxon>unclassified sequences</taxon>
        <taxon>metagenomes</taxon>
        <taxon>ecological metagenomes</taxon>
    </lineage>
</organism>
<dbReference type="InterPro" id="IPR038492">
    <property type="entry name" value="GBBH-like_N_sf"/>
</dbReference>
<reference evidence="4" key="1">
    <citation type="submission" date="2018-05" db="EMBL/GenBank/DDBJ databases">
        <authorList>
            <person name="Lanie J.A."/>
            <person name="Ng W.-L."/>
            <person name="Kazmierczak K.M."/>
            <person name="Andrzejewski T.M."/>
            <person name="Davidsen T.M."/>
            <person name="Wayne K.J."/>
            <person name="Tettelin H."/>
            <person name="Glass J.I."/>
            <person name="Rusch D."/>
            <person name="Podicherti R."/>
            <person name="Tsui H.-C.T."/>
            <person name="Winkler M.E."/>
        </authorList>
    </citation>
    <scope>NUCLEOTIDE SEQUENCE</scope>
</reference>
<sequence>MADYVVNPRVPKEIKLKRKEKVLEVCFDDGALYSFPAEFLRVHSPSAEVQGHSEDQRIVVAGRRHVGILSVEPVGQYAIRIDFDDTH</sequence>
<keyword evidence="1" id="KW-0479">Metal-binding</keyword>
<proteinExistence type="predicted"/>
<dbReference type="InterPro" id="IPR010376">
    <property type="entry name" value="GBBH-like_N"/>
</dbReference>
<dbReference type="PANTHER" id="PTHR35303">
    <property type="entry name" value="OS02G0197800 PROTEIN"/>
    <property type="match status" value="1"/>
</dbReference>
<evidence type="ECO:0000256" key="1">
    <source>
        <dbReference type="ARBA" id="ARBA00022723"/>
    </source>
</evidence>
<dbReference type="PANTHER" id="PTHR35303:SF5">
    <property type="entry name" value="OS02G0197800 PROTEIN"/>
    <property type="match status" value="1"/>
</dbReference>
<accession>A0A382A8J3</accession>
<dbReference type="GO" id="GO:0046872">
    <property type="term" value="F:metal ion binding"/>
    <property type="evidence" value="ECO:0007669"/>
    <property type="project" value="UniProtKB-KW"/>
</dbReference>
<gene>
    <name evidence="4" type="ORF">METZ01_LOCUS150732</name>
</gene>
<feature type="domain" description="Gamma-butyrobetaine hydroxylase-like N-terminal" evidence="3">
    <location>
        <begin position="14"/>
        <end position="87"/>
    </location>
</feature>
<dbReference type="AlphaFoldDB" id="A0A382A8J3"/>
<dbReference type="Pfam" id="PF06155">
    <property type="entry name" value="GBBH-like_N"/>
    <property type="match status" value="1"/>
</dbReference>
<evidence type="ECO:0000313" key="4">
    <source>
        <dbReference type="EMBL" id="SVA97878.1"/>
    </source>
</evidence>
<feature type="non-terminal residue" evidence="4">
    <location>
        <position position="87"/>
    </location>
</feature>
<evidence type="ECO:0000259" key="3">
    <source>
        <dbReference type="Pfam" id="PF06155"/>
    </source>
</evidence>
<name>A0A382A8J3_9ZZZZ</name>
<dbReference type="EMBL" id="UINC01024379">
    <property type="protein sequence ID" value="SVA97878.1"/>
    <property type="molecule type" value="Genomic_DNA"/>
</dbReference>
<keyword evidence="2" id="KW-0408">Iron</keyword>